<evidence type="ECO:0000256" key="15">
    <source>
        <dbReference type="ARBA" id="ARBA00023136"/>
    </source>
</evidence>
<comment type="similarity">
    <text evidence="4">Belongs to the alphaherpesvirinae glycoprotein K family.</text>
</comment>
<keyword evidence="19" id="KW-0261">Viral envelope protein</keyword>
<keyword evidence="7" id="KW-1188">Viral release from host cell</keyword>
<dbReference type="Proteomes" id="UP000203542">
    <property type="component" value="Segment"/>
</dbReference>
<organism evidence="19">
    <name type="scientific">Spheniscid alphaherpesvirus 1</name>
    <dbReference type="NCBI Taxonomy" id="2560777"/>
    <lineage>
        <taxon>Viruses</taxon>
        <taxon>Duplodnaviria</taxon>
        <taxon>Heunggongvirae</taxon>
        <taxon>Peploviricota</taxon>
        <taxon>Herviviricetes</taxon>
        <taxon>Herpesvirales</taxon>
        <taxon>Orthoherpesviridae</taxon>
        <taxon>Alphaherpesvirinae</taxon>
        <taxon>Mardivirus</taxon>
        <taxon>Mardivirus spheniscidalpha1</taxon>
    </lineage>
</organism>
<evidence type="ECO:0000256" key="3">
    <source>
        <dbReference type="ARBA" id="ARBA00004598"/>
    </source>
</evidence>
<evidence type="ECO:0000256" key="12">
    <source>
        <dbReference type="ARBA" id="ARBA00022959"/>
    </source>
</evidence>
<dbReference type="GO" id="GO:0020002">
    <property type="term" value="C:host cell plasma membrane"/>
    <property type="evidence" value="ECO:0007669"/>
    <property type="project" value="UniProtKB-SubCell"/>
</dbReference>
<dbReference type="InterPro" id="IPR002567">
    <property type="entry name" value="GK"/>
</dbReference>
<keyword evidence="10" id="KW-1040">Host Golgi apparatus</keyword>
<dbReference type="GO" id="GO:0044178">
    <property type="term" value="C:host cell Golgi membrane"/>
    <property type="evidence" value="ECO:0007669"/>
    <property type="project" value="UniProtKB-SubCell"/>
</dbReference>
<evidence type="ECO:0000256" key="5">
    <source>
        <dbReference type="ARBA" id="ARBA00013975"/>
    </source>
</evidence>
<keyword evidence="8 18" id="KW-0812">Transmembrane</keyword>
<evidence type="ECO:0000256" key="10">
    <source>
        <dbReference type="ARBA" id="ARBA00022812"/>
    </source>
</evidence>
<keyword evidence="6" id="KW-1032">Host cell membrane</keyword>
<keyword evidence="17" id="KW-1180">Syncytium formation induced by viral infection</keyword>
<feature type="transmembrane region" description="Helical" evidence="18">
    <location>
        <begin position="336"/>
        <end position="358"/>
    </location>
</feature>
<protein>
    <recommendedName>
        <fullName evidence="5">Envelope glycoprotein K</fullName>
    </recommendedName>
</protein>
<evidence type="ECO:0000256" key="16">
    <source>
        <dbReference type="ARBA" id="ARBA00023180"/>
    </source>
</evidence>
<evidence type="ECO:0000256" key="6">
    <source>
        <dbReference type="ARBA" id="ARBA00022511"/>
    </source>
</evidence>
<name>A0A1R3T426_9ALPH</name>
<evidence type="ECO:0000256" key="8">
    <source>
        <dbReference type="ARBA" id="ARBA00022692"/>
    </source>
</evidence>
<keyword evidence="14" id="KW-1039">Host endosome</keyword>
<dbReference type="Pfam" id="PF01621">
    <property type="entry name" value="Fusion_gly_K"/>
    <property type="match status" value="1"/>
</dbReference>
<evidence type="ECO:0000313" key="20">
    <source>
        <dbReference type="Proteomes" id="UP000203542"/>
    </source>
</evidence>
<evidence type="ECO:0000256" key="13">
    <source>
        <dbReference type="ARBA" id="ARBA00022989"/>
    </source>
</evidence>
<keyword evidence="13 18" id="KW-1133">Transmembrane helix</keyword>
<proteinExistence type="inferred from homology"/>
<keyword evidence="20" id="KW-1185">Reference proteome</keyword>
<keyword evidence="15 18" id="KW-0472">Membrane</keyword>
<keyword evidence="19" id="KW-0946">Virion</keyword>
<dbReference type="GO" id="GO:0019031">
    <property type="term" value="C:viral envelope"/>
    <property type="evidence" value="ECO:0007669"/>
    <property type="project" value="UniProtKB-KW"/>
</dbReference>
<dbReference type="GO" id="GO:0060141">
    <property type="term" value="P:symbiont-mediated induction of syncytium formation"/>
    <property type="evidence" value="ECO:0007669"/>
    <property type="project" value="UniProtKB-KW"/>
</dbReference>
<accession>A0A1R3T426</accession>
<dbReference type="KEGG" id="vg:30902405"/>
<reference evidence="19" key="1">
    <citation type="submission" date="2016-08" db="EMBL/GenBank/DDBJ databases">
        <authorList>
            <person name="Seilhamer J.J."/>
        </authorList>
    </citation>
    <scope>NUCLEOTIDE SEQUENCE [LARGE SCALE GENOMIC DNA]</scope>
    <source>
        <strain evidence="19">Lib01004</strain>
    </source>
</reference>
<evidence type="ECO:0000256" key="14">
    <source>
        <dbReference type="ARBA" id="ARBA00023046"/>
    </source>
</evidence>
<evidence type="ECO:0000256" key="7">
    <source>
        <dbReference type="ARBA" id="ARBA00022612"/>
    </source>
</evidence>
<evidence type="ECO:0000256" key="4">
    <source>
        <dbReference type="ARBA" id="ARBA00007266"/>
    </source>
</evidence>
<keyword evidence="11" id="KW-1043">Host membrane</keyword>
<gene>
    <name evidence="19" type="primary">UL53</name>
</gene>
<dbReference type="RefSeq" id="YP_009342349.1">
    <property type="nucleotide sequence ID" value="NC_033464.1"/>
</dbReference>
<evidence type="ECO:0000256" key="2">
    <source>
        <dbReference type="ARBA" id="ARBA00004330"/>
    </source>
</evidence>
<evidence type="ECO:0000313" key="19">
    <source>
        <dbReference type="EMBL" id="SCO83492.1"/>
    </source>
</evidence>
<evidence type="ECO:0000256" key="17">
    <source>
        <dbReference type="ARBA" id="ARBA00023213"/>
    </source>
</evidence>
<dbReference type="GO" id="GO:0016020">
    <property type="term" value="C:membrane"/>
    <property type="evidence" value="ECO:0007669"/>
    <property type="project" value="InterPro"/>
</dbReference>
<evidence type="ECO:0000256" key="11">
    <source>
        <dbReference type="ARBA" id="ARBA00022870"/>
    </source>
</evidence>
<dbReference type="GO" id="GO:0044175">
    <property type="term" value="C:host cell endosome membrane"/>
    <property type="evidence" value="ECO:0007669"/>
    <property type="project" value="UniProtKB-SubCell"/>
</dbReference>
<dbReference type="EMBL" id="LT608135">
    <property type="protein sequence ID" value="SCO83492.1"/>
    <property type="molecule type" value="Genomic_DNA"/>
</dbReference>
<dbReference type="GeneID" id="30902405"/>
<evidence type="ECO:0000256" key="18">
    <source>
        <dbReference type="SAM" id="Phobius"/>
    </source>
</evidence>
<keyword evidence="16" id="KW-0325">Glycoprotein</keyword>
<feature type="transmembrane region" description="Helical" evidence="18">
    <location>
        <begin position="9"/>
        <end position="27"/>
    </location>
</feature>
<keyword evidence="12" id="KW-1181">Viral primary envelope fusion with host outer nuclear membrane</keyword>
<evidence type="ECO:0000256" key="9">
    <source>
        <dbReference type="ARBA" id="ARBA00022729"/>
    </source>
</evidence>
<dbReference type="GO" id="GO:0039700">
    <property type="term" value="P:fusion of viral membrane with host outer nuclear membrane"/>
    <property type="evidence" value="ECO:0007669"/>
    <property type="project" value="UniProtKB-KW"/>
</dbReference>
<sequence>MFLSMCKTHFVVLSIIGGYSIFMLWFATSGISPEHRCAYATTVPSMYFGSEVSKIKNISWGRYNESSIYVTTLKKKELEDDMTVYLKDVKPTATHRFAMTNDHHCIDGFMDSSTIKLLNDTAEVRKRMLIVLGSKDCLSYLWKDHLGCLVTAWTLYTVFWCLRSQRRMFGVMRDRRELIHPSKYALNYTTRVMSCTLQKCRYTKMARFMCEVATHRDVLCTTFSEDPISFMFSKPLSGILILTELIIHTIAQCVVVKFVEVAQVPCSNVFPNYVSIVTWCVVATIAIIETVSLFCQSSSGQISRKIGQSAEDDNAGTSNRDKSGIGAVFTNCCATIMSGIIMKTLHMAALVGLVILLLKYEQSLQARLLGY</sequence>
<comment type="subcellular location">
    <subcellularLocation>
        <location evidence="1">Host Golgi apparatus membrane</location>
        <topology evidence="1">Multi-pass membrane protein</topology>
    </subcellularLocation>
    <subcellularLocation>
        <location evidence="3">Host cell membrane</location>
        <topology evidence="3">Multi-pass membrane protein</topology>
    </subcellularLocation>
    <subcellularLocation>
        <location evidence="2">Host endosome membrane</location>
        <topology evidence="2">Multi-pass membrane protein</topology>
    </subcellularLocation>
</comment>
<evidence type="ECO:0000256" key="1">
    <source>
        <dbReference type="ARBA" id="ARBA00004252"/>
    </source>
</evidence>
<keyword evidence="9" id="KW-0732">Signal</keyword>